<dbReference type="Proteomes" id="UP000775179">
    <property type="component" value="Unassembled WGS sequence"/>
</dbReference>
<dbReference type="RefSeq" id="WP_021874551.1">
    <property type="nucleotide sequence ID" value="NZ_CP018624.1"/>
</dbReference>
<feature type="transmembrane region" description="Helical" evidence="1">
    <location>
        <begin position="266"/>
        <end position="290"/>
    </location>
</feature>
<keyword evidence="1" id="KW-0812">Transmembrane</keyword>
<sequence>MLTKRKLYPPYTVLIIMYVFFIVFAFTIDSPKEILSGLKTILFTPDILITDYIEIGGIGATFVNAALTSLVSILILVIIGIKPNGSTIMALYLMTGFSFFGKNILNIWPIMIGVYLFSKYQKEPFLNYTLVALLATSLAPTVSQLSFTGYFSTGTGIILGYALGIFTGFVLPPIASHCIKAHNGYNLYNIGFAGGLFATLLMSILRSIGINFETRLIWHTGSNKIFAIFLFTISIYLIVIGLIYSDNNKNKLINISKQTGRLVSDFYILFGEASYINMGILGIASTTFVLLIKSDLNGPTMAAIFTIMGFGCFGKHLKNITPIVIGACLASLLHVDPINSPGLILSILFSTALAPISGKFGWKFGIIAGFLHLNIVTNIGYLHGGLNLYNNGLAAGFVAMILIPLITTFREEQY</sequence>
<accession>A0ABD4RKZ2</accession>
<dbReference type="KEGG" id="cchv:BTM20_02365"/>
<comment type="caution">
    <text evidence="2">The sequence shown here is derived from an EMBL/GenBank/DDBJ whole genome shotgun (WGS) entry which is preliminary data.</text>
</comment>
<evidence type="ECO:0000313" key="3">
    <source>
        <dbReference type="Proteomes" id="UP000775179"/>
    </source>
</evidence>
<proteinExistence type="predicted"/>
<feature type="transmembrane region" description="Helical" evidence="1">
    <location>
        <begin position="149"/>
        <end position="175"/>
    </location>
</feature>
<dbReference type="Pfam" id="PF07613">
    <property type="entry name" value="DUF1576"/>
    <property type="match status" value="2"/>
</dbReference>
<organism evidence="2 3">
    <name type="scientific">Clostridium chauvoei</name>
    <dbReference type="NCBI Taxonomy" id="46867"/>
    <lineage>
        <taxon>Bacteria</taxon>
        <taxon>Bacillati</taxon>
        <taxon>Bacillota</taxon>
        <taxon>Clostridia</taxon>
        <taxon>Eubacteriales</taxon>
        <taxon>Clostridiaceae</taxon>
        <taxon>Clostridium</taxon>
    </lineage>
</organism>
<feature type="transmembrane region" description="Helical" evidence="1">
    <location>
        <begin position="125"/>
        <end position="143"/>
    </location>
</feature>
<keyword evidence="1" id="KW-1133">Transmembrane helix</keyword>
<dbReference type="AlphaFoldDB" id="A0ABD4RKZ2"/>
<evidence type="ECO:0000313" key="2">
    <source>
        <dbReference type="EMBL" id="MBX7291749.1"/>
    </source>
</evidence>
<feature type="transmembrane region" description="Helical" evidence="1">
    <location>
        <begin position="60"/>
        <end position="81"/>
    </location>
</feature>
<feature type="transmembrane region" description="Helical" evidence="1">
    <location>
        <begin position="320"/>
        <end position="335"/>
    </location>
</feature>
<feature type="transmembrane region" description="Helical" evidence="1">
    <location>
        <begin position="364"/>
        <end position="382"/>
    </location>
</feature>
<feature type="transmembrane region" description="Helical" evidence="1">
    <location>
        <begin position="296"/>
        <end position="313"/>
    </location>
</feature>
<keyword evidence="1" id="KW-0472">Membrane</keyword>
<name>A0ABD4RKZ2_9CLOT</name>
<evidence type="ECO:0000256" key="1">
    <source>
        <dbReference type="SAM" id="Phobius"/>
    </source>
</evidence>
<dbReference type="InterPro" id="IPR011470">
    <property type="entry name" value="DUF1576"/>
</dbReference>
<dbReference type="EMBL" id="JAIFTX010000036">
    <property type="protein sequence ID" value="MBX7291749.1"/>
    <property type="molecule type" value="Genomic_DNA"/>
</dbReference>
<feature type="transmembrane region" description="Helical" evidence="1">
    <location>
        <begin position="225"/>
        <end position="245"/>
    </location>
</feature>
<dbReference type="GeneID" id="66300693"/>
<feature type="transmembrane region" description="Helical" evidence="1">
    <location>
        <begin position="34"/>
        <end position="53"/>
    </location>
</feature>
<gene>
    <name evidence="2" type="ORF">K4H94_12180</name>
</gene>
<feature type="transmembrane region" description="Helical" evidence="1">
    <location>
        <begin position="388"/>
        <end position="409"/>
    </location>
</feature>
<reference evidence="2 3" key="1">
    <citation type="submission" date="2021-08" db="EMBL/GenBank/DDBJ databases">
        <title>Genome sequence analysis of Clostridium chauvoei strains of European origin and evaluation of typing options for outbreak investigations.</title>
        <authorList>
            <person name="Abdel-Glil M."/>
            <person name="Thomas P."/>
            <person name="Seyboldt C."/>
        </authorList>
    </citation>
    <scope>NUCLEOTIDE SEQUENCE [LARGE SCALE GENOMIC DNA]</scope>
    <source>
        <strain evidence="2 3">S0260-09</strain>
    </source>
</reference>
<protein>
    <submittedName>
        <fullName evidence="2">DUF1576 domain-containing protein</fullName>
    </submittedName>
</protein>
<feature type="transmembrane region" description="Helical" evidence="1">
    <location>
        <begin position="7"/>
        <end position="28"/>
    </location>
</feature>
<feature type="transmembrane region" description="Helical" evidence="1">
    <location>
        <begin position="187"/>
        <end position="205"/>
    </location>
</feature>